<name>A0A8X6H4K4_TRICU</name>
<gene>
    <name evidence="1" type="ORF">TNCT_336901</name>
</gene>
<keyword evidence="2" id="KW-1185">Reference proteome</keyword>
<reference evidence="1" key="1">
    <citation type="submission" date="2020-07" db="EMBL/GenBank/DDBJ databases">
        <title>Multicomponent nature underlies the extraordinary mechanical properties of spider dragline silk.</title>
        <authorList>
            <person name="Kono N."/>
            <person name="Nakamura H."/>
            <person name="Mori M."/>
            <person name="Yoshida Y."/>
            <person name="Ohtoshi R."/>
            <person name="Malay A.D."/>
            <person name="Moran D.A.P."/>
            <person name="Tomita M."/>
            <person name="Numata K."/>
            <person name="Arakawa K."/>
        </authorList>
    </citation>
    <scope>NUCLEOTIDE SEQUENCE</scope>
</reference>
<sequence length="97" mass="11141">MNMVTFQSNRPKDSGICHVGVKCLQKKLPPMMQNKPEYRFEASHWSGSFDIPAIYYLMWLLWMLSKKCSSSRVVLSLLDSGLKLKEGRCAGNFVAYF</sequence>
<accession>A0A8X6H4K4</accession>
<evidence type="ECO:0000313" key="2">
    <source>
        <dbReference type="Proteomes" id="UP000887116"/>
    </source>
</evidence>
<proteinExistence type="predicted"/>
<dbReference type="Proteomes" id="UP000887116">
    <property type="component" value="Unassembled WGS sequence"/>
</dbReference>
<comment type="caution">
    <text evidence="1">The sequence shown here is derived from an EMBL/GenBank/DDBJ whole genome shotgun (WGS) entry which is preliminary data.</text>
</comment>
<organism evidence="1 2">
    <name type="scientific">Trichonephila clavata</name>
    <name type="common">Joro spider</name>
    <name type="synonym">Nephila clavata</name>
    <dbReference type="NCBI Taxonomy" id="2740835"/>
    <lineage>
        <taxon>Eukaryota</taxon>
        <taxon>Metazoa</taxon>
        <taxon>Ecdysozoa</taxon>
        <taxon>Arthropoda</taxon>
        <taxon>Chelicerata</taxon>
        <taxon>Arachnida</taxon>
        <taxon>Araneae</taxon>
        <taxon>Araneomorphae</taxon>
        <taxon>Entelegynae</taxon>
        <taxon>Araneoidea</taxon>
        <taxon>Nephilidae</taxon>
        <taxon>Trichonephila</taxon>
    </lineage>
</organism>
<dbReference type="AlphaFoldDB" id="A0A8X6H4K4"/>
<dbReference type="EMBL" id="BMAO01024548">
    <property type="protein sequence ID" value="GFQ96088.1"/>
    <property type="molecule type" value="Genomic_DNA"/>
</dbReference>
<protein>
    <submittedName>
        <fullName evidence="1">Uncharacterized protein</fullName>
    </submittedName>
</protein>
<evidence type="ECO:0000313" key="1">
    <source>
        <dbReference type="EMBL" id="GFQ96088.1"/>
    </source>
</evidence>